<organism evidence="1">
    <name type="scientific">Micrurus lemniscatus lemniscatus</name>
    <dbReference type="NCBI Taxonomy" id="129467"/>
    <lineage>
        <taxon>Eukaryota</taxon>
        <taxon>Metazoa</taxon>
        <taxon>Chordata</taxon>
        <taxon>Craniata</taxon>
        <taxon>Vertebrata</taxon>
        <taxon>Euteleostomi</taxon>
        <taxon>Lepidosauria</taxon>
        <taxon>Squamata</taxon>
        <taxon>Bifurcata</taxon>
        <taxon>Unidentata</taxon>
        <taxon>Episquamata</taxon>
        <taxon>Toxicofera</taxon>
        <taxon>Serpentes</taxon>
        <taxon>Colubroidea</taxon>
        <taxon>Elapidae</taxon>
        <taxon>Elapinae</taxon>
        <taxon>Micrurus</taxon>
    </lineage>
</organism>
<dbReference type="AlphaFoldDB" id="A0A2D4JSW2"/>
<reference evidence="1" key="1">
    <citation type="submission" date="2017-07" db="EMBL/GenBank/DDBJ databases">
        <authorList>
            <person name="Mikheyev A."/>
            <person name="Grau M."/>
        </authorList>
    </citation>
    <scope>NUCLEOTIDE SEQUENCE</scope>
    <source>
        <tissue evidence="1">Venom_gland</tissue>
    </source>
</reference>
<name>A0A2D4JSW2_MICLE</name>
<evidence type="ECO:0000313" key="1">
    <source>
        <dbReference type="EMBL" id="LAA99473.1"/>
    </source>
</evidence>
<dbReference type="EMBL" id="IACK01241885">
    <property type="protein sequence ID" value="LAA99473.1"/>
    <property type="molecule type" value="Transcribed_RNA"/>
</dbReference>
<reference evidence="1" key="2">
    <citation type="submission" date="2017-11" db="EMBL/GenBank/DDBJ databases">
        <title>Coralsnake Venomics: Analyses of Venom Gland Transcriptomes and Proteomes of Six Brazilian Taxa.</title>
        <authorList>
            <person name="Aird S.D."/>
            <person name="Jorge da Silva N."/>
            <person name="Qiu L."/>
            <person name="Villar-Briones A."/>
            <person name="Aparecida-Saddi V."/>
            <person name="Campos-Telles M.P."/>
            <person name="Grau M."/>
            <person name="Mikheyev A.S."/>
        </authorList>
    </citation>
    <scope>NUCLEOTIDE SEQUENCE</scope>
    <source>
        <tissue evidence="1">Venom_gland</tissue>
    </source>
</reference>
<protein>
    <submittedName>
        <fullName evidence="1">Uncharacterized protein</fullName>
    </submittedName>
</protein>
<proteinExistence type="predicted"/>
<sequence length="112" mass="12590">MRILPKEFGKVEVCDNGRGFLHLPSVIAPLPRGLLRIQNSLQKRYNNSAQEEKQRRSSFRFLLGTLGCLSRTCTIQVHASESAVKCCTYGSVGCLTSKCLTYSREERLLPRA</sequence>
<accession>A0A2D4JSW2</accession>